<dbReference type="PANTHER" id="PTHR10429:SF0">
    <property type="entry name" value="DNA-3-METHYLADENINE GLYCOSYLASE"/>
    <property type="match status" value="1"/>
</dbReference>
<evidence type="ECO:0000313" key="7">
    <source>
        <dbReference type="EMBL" id="KUG60180.1"/>
    </source>
</evidence>
<dbReference type="Pfam" id="PF02245">
    <property type="entry name" value="Pur_DNA_glyco"/>
    <property type="match status" value="1"/>
</dbReference>
<reference evidence="7" key="1">
    <citation type="submission" date="2015-12" db="EMBL/GenBank/DDBJ databases">
        <authorList>
            <person name="Shamseldin A."/>
            <person name="Moawad H."/>
            <person name="Abd El-Rahim W.M."/>
            <person name="Sadowsky M.J."/>
        </authorList>
    </citation>
    <scope>NUCLEOTIDE SEQUENCE [LARGE SCALE GENOMIC DNA]</scope>
    <source>
        <strain evidence="7">CD08_7</strain>
    </source>
</reference>
<sequence>MNSETLHALFEGHATVLAPALLGCELTVETAEGTVLIRLTEVEAYGDQGEDPGAHSFNGKTARNAALFGPPRHTYVYLNYGIHRCLNLACGPEGTAGGVLLRAGEVLAGRELAIQRRGGRETGAKLLSGPGRLGQGLGITLSMDAQQVQLPPASPVPPVSRPRQVSRLSPMQPPAQRSADSDAPARFTLTPPTAPVDAERIRSGPRVGVSGEGGRSVYPWRYWLDADPSVSAYRPGRNVPAEVSP</sequence>
<evidence type="ECO:0000256" key="4">
    <source>
        <dbReference type="ARBA" id="ARBA00023204"/>
    </source>
</evidence>
<dbReference type="AlphaFoldDB" id="A0A0W8IJL5"/>
<dbReference type="HAMAP" id="MF_00527">
    <property type="entry name" value="3MGH"/>
    <property type="match status" value="1"/>
</dbReference>
<protein>
    <recommendedName>
        <fullName evidence="5">Putative 3-methyladenine DNA glycosylase</fullName>
        <ecNumber evidence="5">3.2.2.-</ecNumber>
    </recommendedName>
</protein>
<keyword evidence="8" id="KW-0326">Glycosidase</keyword>
<dbReference type="EC" id="3.2.2.-" evidence="5"/>
<keyword evidence="3 5" id="KW-0378">Hydrolase</keyword>
<reference evidence="9" key="2">
    <citation type="submission" date="2015-12" db="EMBL/GenBank/DDBJ databases">
        <authorList>
            <person name="Nair G.R."/>
            <person name="Kaur G."/>
            <person name="Mayilraj S."/>
        </authorList>
    </citation>
    <scope>NUCLEOTIDE SEQUENCE [LARGE SCALE GENOMIC DNA]</scope>
    <source>
        <strain evidence="9">CD08_7</strain>
    </source>
</reference>
<comment type="caution">
    <text evidence="7">The sequence shown here is derived from an EMBL/GenBank/DDBJ whole genome shotgun (WGS) entry which is preliminary data.</text>
</comment>
<dbReference type="RefSeq" id="WP_058887165.1">
    <property type="nucleotide sequence ID" value="NZ_BAAAKT010000001.1"/>
</dbReference>
<dbReference type="Proteomes" id="UP000546252">
    <property type="component" value="Unassembled WGS sequence"/>
</dbReference>
<dbReference type="InterPro" id="IPR036995">
    <property type="entry name" value="MPG_sf"/>
</dbReference>
<evidence type="ECO:0000256" key="3">
    <source>
        <dbReference type="ARBA" id="ARBA00022801"/>
    </source>
</evidence>
<evidence type="ECO:0000256" key="5">
    <source>
        <dbReference type="HAMAP-Rule" id="MF_00527"/>
    </source>
</evidence>
<keyword evidence="2 5" id="KW-0227">DNA damage</keyword>
<feature type="compositionally biased region" description="Low complexity" evidence="6">
    <location>
        <begin position="161"/>
        <end position="170"/>
    </location>
</feature>
<dbReference type="PANTHER" id="PTHR10429">
    <property type="entry name" value="DNA-3-METHYLADENINE GLYCOSYLASE"/>
    <property type="match status" value="1"/>
</dbReference>
<dbReference type="InterPro" id="IPR011034">
    <property type="entry name" value="Formyl_transferase-like_C_sf"/>
</dbReference>
<evidence type="ECO:0000256" key="2">
    <source>
        <dbReference type="ARBA" id="ARBA00022763"/>
    </source>
</evidence>
<name>A0A0W8IJL5_9MICC</name>
<dbReference type="Proteomes" id="UP000054023">
    <property type="component" value="Unassembled WGS sequence"/>
</dbReference>
<keyword evidence="4 5" id="KW-0234">DNA repair</keyword>
<evidence type="ECO:0000313" key="8">
    <source>
        <dbReference type="EMBL" id="MBA8920353.1"/>
    </source>
</evidence>
<evidence type="ECO:0000313" key="10">
    <source>
        <dbReference type="Proteomes" id="UP000546252"/>
    </source>
</evidence>
<evidence type="ECO:0000256" key="1">
    <source>
        <dbReference type="ARBA" id="ARBA00009232"/>
    </source>
</evidence>
<dbReference type="Gene3D" id="3.10.300.10">
    <property type="entry name" value="Methylpurine-DNA glycosylase (MPG)"/>
    <property type="match status" value="1"/>
</dbReference>
<dbReference type="OrthoDB" id="9794313at2"/>
<dbReference type="GO" id="GO:0003677">
    <property type="term" value="F:DNA binding"/>
    <property type="evidence" value="ECO:0007669"/>
    <property type="project" value="InterPro"/>
</dbReference>
<evidence type="ECO:0000256" key="6">
    <source>
        <dbReference type="SAM" id="MobiDB-lite"/>
    </source>
</evidence>
<dbReference type="STRING" id="317018.AVL63_07060"/>
<reference evidence="8 10" key="3">
    <citation type="submission" date="2020-08" db="EMBL/GenBank/DDBJ databases">
        <title>Sequencing the genomes of 1000 actinobacteria strains.</title>
        <authorList>
            <person name="Klenk H.-P."/>
        </authorList>
    </citation>
    <scope>NUCLEOTIDE SEQUENCE [LARGE SCALE GENOMIC DNA]</scope>
    <source>
        <strain evidence="8 10">DSM 19081</strain>
    </source>
</reference>
<proteinExistence type="inferred from homology"/>
<dbReference type="GO" id="GO:0006284">
    <property type="term" value="P:base-excision repair"/>
    <property type="evidence" value="ECO:0007669"/>
    <property type="project" value="InterPro"/>
</dbReference>
<dbReference type="SUPFAM" id="SSF50486">
    <property type="entry name" value="FMT C-terminal domain-like"/>
    <property type="match status" value="1"/>
</dbReference>
<dbReference type="EMBL" id="LQBM01000001">
    <property type="protein sequence ID" value="KUG60180.1"/>
    <property type="molecule type" value="Genomic_DNA"/>
</dbReference>
<evidence type="ECO:0000313" key="9">
    <source>
        <dbReference type="Proteomes" id="UP000054023"/>
    </source>
</evidence>
<comment type="similarity">
    <text evidence="1 5">Belongs to the DNA glycosylase MPG family.</text>
</comment>
<dbReference type="EMBL" id="JACJIH010000001">
    <property type="protein sequence ID" value="MBA8920353.1"/>
    <property type="molecule type" value="Genomic_DNA"/>
</dbReference>
<dbReference type="NCBIfam" id="NF002003">
    <property type="entry name" value="PRK00802.1-3"/>
    <property type="match status" value="1"/>
</dbReference>
<dbReference type="CDD" id="cd00540">
    <property type="entry name" value="AAG"/>
    <property type="match status" value="1"/>
</dbReference>
<keyword evidence="9" id="KW-1185">Reference proteome</keyword>
<dbReference type="GO" id="GO:0003905">
    <property type="term" value="F:alkylbase DNA N-glycosylase activity"/>
    <property type="evidence" value="ECO:0007669"/>
    <property type="project" value="InterPro"/>
</dbReference>
<gene>
    <name evidence="7" type="ORF">AVL63_07060</name>
    <name evidence="8" type="ORF">HNR24_000286</name>
</gene>
<dbReference type="InterPro" id="IPR003180">
    <property type="entry name" value="MPG"/>
</dbReference>
<organism evidence="7 9">
    <name type="scientific">Nesterenkonia jeotgali</name>
    <dbReference type="NCBI Taxonomy" id="317018"/>
    <lineage>
        <taxon>Bacteria</taxon>
        <taxon>Bacillati</taxon>
        <taxon>Actinomycetota</taxon>
        <taxon>Actinomycetes</taxon>
        <taxon>Micrococcales</taxon>
        <taxon>Micrococcaceae</taxon>
        <taxon>Nesterenkonia</taxon>
    </lineage>
</organism>
<dbReference type="NCBIfam" id="TIGR00567">
    <property type="entry name" value="3mg"/>
    <property type="match status" value="1"/>
</dbReference>
<feature type="region of interest" description="Disordered" evidence="6">
    <location>
        <begin position="149"/>
        <end position="215"/>
    </location>
</feature>
<accession>A0A0W8IJL5</accession>